<dbReference type="InParanoid" id="A0A1H9LEA9"/>
<dbReference type="EMBL" id="FOFB01000024">
    <property type="protein sequence ID" value="SER09766.1"/>
    <property type="molecule type" value="Genomic_DNA"/>
</dbReference>
<evidence type="ECO:0000313" key="2">
    <source>
        <dbReference type="Proteomes" id="UP000199021"/>
    </source>
</evidence>
<dbReference type="Proteomes" id="UP000199021">
    <property type="component" value="Unassembled WGS sequence"/>
</dbReference>
<organism evidence="1 2">
    <name type="scientific">Neolewinella agarilytica</name>
    <dbReference type="NCBI Taxonomy" id="478744"/>
    <lineage>
        <taxon>Bacteria</taxon>
        <taxon>Pseudomonadati</taxon>
        <taxon>Bacteroidota</taxon>
        <taxon>Saprospiria</taxon>
        <taxon>Saprospirales</taxon>
        <taxon>Lewinellaceae</taxon>
        <taxon>Neolewinella</taxon>
    </lineage>
</organism>
<proteinExistence type="predicted"/>
<evidence type="ECO:0000313" key="1">
    <source>
        <dbReference type="EMBL" id="SER09766.1"/>
    </source>
</evidence>
<keyword evidence="2" id="KW-1185">Reference proteome</keyword>
<name>A0A1H9LEA9_9BACT</name>
<dbReference type="AlphaFoldDB" id="A0A1H9LEA9"/>
<accession>A0A1H9LEA9</accession>
<gene>
    <name evidence="1" type="ORF">SAMN05444359_1243</name>
</gene>
<protein>
    <submittedName>
        <fullName evidence="1">Uncharacterized protein</fullName>
    </submittedName>
</protein>
<reference evidence="2" key="1">
    <citation type="submission" date="2016-10" db="EMBL/GenBank/DDBJ databases">
        <authorList>
            <person name="Varghese N."/>
            <person name="Submissions S."/>
        </authorList>
    </citation>
    <scope>NUCLEOTIDE SEQUENCE [LARGE SCALE GENOMIC DNA]</scope>
    <source>
        <strain evidence="2">DSM 24740</strain>
    </source>
</reference>
<sequence length="46" mass="5345">MILTMKILELINKKHEYALTAFKSQLPEIEGNRNIMMYASPKPQPL</sequence>